<keyword evidence="3" id="KW-1185">Reference proteome</keyword>
<organism evidence="2 3">
    <name type="scientific">Streptomyces kurssanovii</name>
    <dbReference type="NCBI Taxonomy" id="67312"/>
    <lineage>
        <taxon>Bacteria</taxon>
        <taxon>Bacillati</taxon>
        <taxon>Actinomycetota</taxon>
        <taxon>Actinomycetes</taxon>
        <taxon>Kitasatosporales</taxon>
        <taxon>Streptomycetaceae</taxon>
        <taxon>Streptomyces</taxon>
    </lineage>
</organism>
<dbReference type="Gene3D" id="3.40.50.720">
    <property type="entry name" value="NAD(P)-binding Rossmann-like Domain"/>
    <property type="match status" value="1"/>
</dbReference>
<evidence type="ECO:0000313" key="2">
    <source>
        <dbReference type="EMBL" id="MEV4681994.1"/>
    </source>
</evidence>
<dbReference type="InterPro" id="IPR036291">
    <property type="entry name" value="NAD(P)-bd_dom_sf"/>
</dbReference>
<evidence type="ECO:0000313" key="3">
    <source>
        <dbReference type="Proteomes" id="UP001552521"/>
    </source>
</evidence>
<comment type="caution">
    <text evidence="2">The sequence shown here is derived from an EMBL/GenBank/DDBJ whole genome shotgun (WGS) entry which is preliminary data.</text>
</comment>
<dbReference type="PANTHER" id="PTHR43245:SF13">
    <property type="entry name" value="UDP-D-APIOSE_UDP-D-XYLOSE SYNTHASE 2"/>
    <property type="match status" value="1"/>
</dbReference>
<dbReference type="RefSeq" id="WP_364593214.1">
    <property type="nucleotide sequence ID" value="NZ_JBFAQK010000016.1"/>
</dbReference>
<protein>
    <submittedName>
        <fullName evidence="2">NAD(P)-dependent oxidoreductase</fullName>
    </submittedName>
</protein>
<proteinExistence type="predicted"/>
<dbReference type="InterPro" id="IPR001509">
    <property type="entry name" value="Epimerase_deHydtase"/>
</dbReference>
<evidence type="ECO:0000259" key="1">
    <source>
        <dbReference type="Pfam" id="PF01370"/>
    </source>
</evidence>
<dbReference type="Proteomes" id="UP001552521">
    <property type="component" value="Unassembled WGS sequence"/>
</dbReference>
<dbReference type="Pfam" id="PF01370">
    <property type="entry name" value="Epimerase"/>
    <property type="match status" value="1"/>
</dbReference>
<dbReference type="PANTHER" id="PTHR43245">
    <property type="entry name" value="BIFUNCTIONAL POLYMYXIN RESISTANCE PROTEIN ARNA"/>
    <property type="match status" value="1"/>
</dbReference>
<reference evidence="2 3" key="1">
    <citation type="submission" date="2024-06" db="EMBL/GenBank/DDBJ databases">
        <title>The Natural Products Discovery Center: Release of the First 8490 Sequenced Strains for Exploring Actinobacteria Biosynthetic Diversity.</title>
        <authorList>
            <person name="Kalkreuter E."/>
            <person name="Kautsar S.A."/>
            <person name="Yang D."/>
            <person name="Bader C.D."/>
            <person name="Teijaro C.N."/>
            <person name="Fluegel L."/>
            <person name="Davis C.M."/>
            <person name="Simpson J.R."/>
            <person name="Lauterbach L."/>
            <person name="Steele A.D."/>
            <person name="Gui C."/>
            <person name="Meng S."/>
            <person name="Li G."/>
            <person name="Viehrig K."/>
            <person name="Ye F."/>
            <person name="Su P."/>
            <person name="Kiefer A.F."/>
            <person name="Nichols A."/>
            <person name="Cepeda A.J."/>
            <person name="Yan W."/>
            <person name="Fan B."/>
            <person name="Jiang Y."/>
            <person name="Adhikari A."/>
            <person name="Zheng C.-J."/>
            <person name="Schuster L."/>
            <person name="Cowan T.M."/>
            <person name="Smanski M.J."/>
            <person name="Chevrette M.G."/>
            <person name="De Carvalho L.P.S."/>
            <person name="Shen B."/>
        </authorList>
    </citation>
    <scope>NUCLEOTIDE SEQUENCE [LARGE SCALE GENOMIC DNA]</scope>
    <source>
        <strain evidence="2 3">NPDC049344</strain>
    </source>
</reference>
<dbReference type="EMBL" id="JBFAQK010000016">
    <property type="protein sequence ID" value="MEV4681994.1"/>
    <property type="molecule type" value="Genomic_DNA"/>
</dbReference>
<gene>
    <name evidence="2" type="ORF">AB0K36_14585</name>
</gene>
<accession>A0ABV3HTU1</accession>
<feature type="domain" description="NAD-dependent epimerase/dehydratase" evidence="1">
    <location>
        <begin position="17"/>
        <end position="246"/>
    </location>
</feature>
<dbReference type="SUPFAM" id="SSF51735">
    <property type="entry name" value="NAD(P)-binding Rossmann-fold domains"/>
    <property type="match status" value="1"/>
</dbReference>
<name>A0ABV3HTU1_9ACTN</name>
<sequence>MTVRPGPGGARAGGGRVAVVGATGCVGRHVCAAFANGGSEVVGVARRYAPHIGAHRFVPLDAAGCSAEQLAEFLAAEAVDAVVNATLGWGEELHRVNVELVERLIGALRLLPAARRPRLVQLGTVHEYGPVPRGTPVTELTRPAPVTEYARAKLAASRAVLGAAGIDAVVLRMANTIGPHPAPGSFLGSLAARFAEAAASPGGRIELTVAAGARRDYVDVRDAADAVVRAAFARPLGADQRLFNIGTGAARGIDTLVLALAEACGLPASALALRAGEVAAQGASTGTDFTCLDASRARAVLGWSPRRSPAESMRAMAETARRMSCAAT</sequence>
<dbReference type="InterPro" id="IPR050177">
    <property type="entry name" value="Lipid_A_modif_metabolic_enz"/>
</dbReference>